<dbReference type="Gene3D" id="3.40.50.300">
    <property type="entry name" value="P-loop containing nucleotide triphosphate hydrolases"/>
    <property type="match status" value="1"/>
</dbReference>
<organism evidence="3 7">
    <name type="scientific">Alligator sinensis</name>
    <name type="common">Chinese alligator</name>
    <dbReference type="NCBI Taxonomy" id="38654"/>
    <lineage>
        <taxon>Eukaryota</taxon>
        <taxon>Metazoa</taxon>
        <taxon>Chordata</taxon>
        <taxon>Craniata</taxon>
        <taxon>Vertebrata</taxon>
        <taxon>Euteleostomi</taxon>
        <taxon>Archelosauria</taxon>
        <taxon>Archosauria</taxon>
        <taxon>Crocodylia</taxon>
        <taxon>Alligatoridae</taxon>
        <taxon>Alligatorinae</taxon>
        <taxon>Alligator</taxon>
    </lineage>
</organism>
<reference evidence="4 5" key="1">
    <citation type="submission" date="2025-04" db="UniProtKB">
        <authorList>
            <consortium name="RefSeq"/>
        </authorList>
    </citation>
    <scope>IDENTIFICATION</scope>
</reference>
<dbReference type="GeneID" id="102379551"/>
<evidence type="ECO:0000313" key="7">
    <source>
        <dbReference type="RefSeq" id="XP_014380308.1"/>
    </source>
</evidence>
<dbReference type="AlphaFoldDB" id="A0A1U8DGC3"/>
<evidence type="ECO:0000313" key="4">
    <source>
        <dbReference type="RefSeq" id="XP_006033955.1"/>
    </source>
</evidence>
<dbReference type="GO" id="GO:0003924">
    <property type="term" value="F:GTPase activity"/>
    <property type="evidence" value="ECO:0007669"/>
    <property type="project" value="TreeGrafter"/>
</dbReference>
<dbReference type="RefSeq" id="XP_014380308.1">
    <property type="nucleotide sequence ID" value="XM_014524822.2"/>
</dbReference>
<evidence type="ECO:0000259" key="2">
    <source>
        <dbReference type="Pfam" id="PF00350"/>
    </source>
</evidence>
<dbReference type="SUPFAM" id="SSF52540">
    <property type="entry name" value="P-loop containing nucleoside triphosphate hydrolases"/>
    <property type="match status" value="1"/>
</dbReference>
<proteinExistence type="predicted"/>
<dbReference type="CDD" id="cd00882">
    <property type="entry name" value="Ras_like_GTPase"/>
    <property type="match status" value="1"/>
</dbReference>
<dbReference type="OrthoDB" id="3598281at2759"/>
<dbReference type="RefSeq" id="XP_014380307.1">
    <property type="nucleotide sequence ID" value="XM_014524821.1"/>
</dbReference>
<dbReference type="RefSeq" id="XP_006033956.1">
    <property type="nucleotide sequence ID" value="XM_006033894.2"/>
</dbReference>
<evidence type="ECO:0000313" key="3">
    <source>
        <dbReference type="Proteomes" id="UP000189705"/>
    </source>
</evidence>
<evidence type="ECO:0000313" key="5">
    <source>
        <dbReference type="RefSeq" id="XP_006033956.1"/>
    </source>
</evidence>
<name>A0A1U8DGC3_ALLSI</name>
<dbReference type="KEGG" id="asn:102379551"/>
<feature type="region of interest" description="Disordered" evidence="1">
    <location>
        <begin position="1"/>
        <end position="34"/>
    </location>
</feature>
<dbReference type="Pfam" id="PF00350">
    <property type="entry name" value="Dynamin_N"/>
    <property type="match status" value="1"/>
</dbReference>
<dbReference type="InterPro" id="IPR027417">
    <property type="entry name" value="P-loop_NTPase"/>
</dbReference>
<protein>
    <submittedName>
        <fullName evidence="4">Nuclear GTPase SLIP-GC</fullName>
    </submittedName>
</protein>
<sequence length="766" mass="88660">MASNAPQHPGAEGGESAEGVPNKKRKNNRYRAFPEEQKRILKTYEDVESETKKTLDTAFEKLLHVLPSLDNMPDGAWYLKDRLSTLKAKRSLDPIYIGLFGTTGAGKSTLLNAILEKKFFLPVSGSRTCTACIVEIKTSQIKYYEANIHLLSDEEWKKELRNLVELLSKTGEEDEEGSHNDADVDEVIQKLRSIYGQGAETKCYEDLLKMKPVIKIPTLRRIPLKGMTAHELSEKLDPYVRMRSDEDERDPAQDGDEEKMRFWPLIKHVEVTLPRSDVIPEGVVFIDIPGTGDFNSKRDQMWKEGINKCSVIWIISEIVRAQGEKVQEVLLAESIKAYQSGRCTDISLVVTKTDDLNLEEYNWERRHRNIPLQSKHDAILERNAAVKRERGKRMKDKLKRKLPSDSEILDKTDFVYTVSAKGYWDKTLNLKEEESEIPKLRDYVRSVYLKEKKKLLTDYVRETLVILSVVQNLRWTPELLDHFGEQDHLENSVKKEIMALEVQVKKCFDQMNHPLDEGAKDAIKSQKIIKSECLDRDNGNRGYYNTLKALCLRHGMYASRSCPRADINDALAQPIYAKINIMFGNIFRIQRYTRATLRPKLSTFMDAVRQKFVEVGVENSAADNNCRLNFLMQEMEVIMSSLDRYILQKKADIYLSLSLSIQNDLRPYYDEAAKVRGKQACQRMKMILTENIDKEVKSGMFERATERMKEQFQKLKNDMTEKLLNDFSKMIKLAFSHWERVAGDLPDFKREYENINDLLDRLENCE</sequence>
<dbReference type="STRING" id="38654.A0A1U8DGC3"/>
<dbReference type="PANTHER" id="PTHR47308">
    <property type="entry name" value="NUCLEAR GTPASE SLIP-GC"/>
    <property type="match status" value="1"/>
</dbReference>
<dbReference type="eggNOG" id="ENOG502QVUX">
    <property type="taxonomic scope" value="Eukaryota"/>
</dbReference>
<evidence type="ECO:0000313" key="6">
    <source>
        <dbReference type="RefSeq" id="XP_014380307.1"/>
    </source>
</evidence>
<dbReference type="InterPro" id="IPR053082">
    <property type="entry name" value="Nuclear_GTPase_SLIP-GC"/>
</dbReference>
<dbReference type="PANTHER" id="PTHR47308:SF1">
    <property type="entry name" value="NUCLEAR GTPASE SLIP-GC"/>
    <property type="match status" value="1"/>
</dbReference>
<feature type="domain" description="Dynamin N-terminal" evidence="2">
    <location>
        <begin position="97"/>
        <end position="320"/>
    </location>
</feature>
<dbReference type="InterPro" id="IPR045063">
    <property type="entry name" value="Dynamin_N"/>
</dbReference>
<gene>
    <name evidence="4 5 6 7" type="primary">LOC102379551</name>
</gene>
<keyword evidence="3" id="KW-1185">Reference proteome</keyword>
<accession>A0A1U8DGC3</accession>
<evidence type="ECO:0000256" key="1">
    <source>
        <dbReference type="SAM" id="MobiDB-lite"/>
    </source>
</evidence>
<dbReference type="Proteomes" id="UP000189705">
    <property type="component" value="Unplaced"/>
</dbReference>
<dbReference type="RefSeq" id="XP_006033955.1">
    <property type="nucleotide sequence ID" value="XM_006033893.3"/>
</dbReference>